<dbReference type="Proteomes" id="UP001626550">
    <property type="component" value="Unassembled WGS sequence"/>
</dbReference>
<proteinExistence type="predicted"/>
<keyword evidence="2" id="KW-1185">Reference proteome</keyword>
<comment type="caution">
    <text evidence="1">The sequence shown here is derived from an EMBL/GenBank/DDBJ whole genome shotgun (WGS) entry which is preliminary data.</text>
</comment>
<protein>
    <submittedName>
        <fullName evidence="1">Uncharacterized protein</fullName>
    </submittedName>
</protein>
<gene>
    <name evidence="1" type="ORF">Ciccas_004633</name>
</gene>
<name>A0ABD2QAY2_9PLAT</name>
<organism evidence="1 2">
    <name type="scientific">Cichlidogyrus casuarinus</name>
    <dbReference type="NCBI Taxonomy" id="1844966"/>
    <lineage>
        <taxon>Eukaryota</taxon>
        <taxon>Metazoa</taxon>
        <taxon>Spiralia</taxon>
        <taxon>Lophotrochozoa</taxon>
        <taxon>Platyhelminthes</taxon>
        <taxon>Monogenea</taxon>
        <taxon>Monopisthocotylea</taxon>
        <taxon>Dactylogyridea</taxon>
        <taxon>Ancyrocephalidae</taxon>
        <taxon>Cichlidogyrus</taxon>
    </lineage>
</organism>
<evidence type="ECO:0000313" key="2">
    <source>
        <dbReference type="Proteomes" id="UP001626550"/>
    </source>
</evidence>
<sequence length="225" mass="25538">MSHNEVVNAVLKRIAREAESAMQIFRSLETMDKANNNANGSFWKSLKSKLLKRRFSMVIAKPIWAMLTDLDINLYAKLVRLSQGIASSKVYRTLKRGAATITDFSKTSATTISLLHKNKNKPTIVENQEPITIAGYTDQEVEDIIELLSNTPAAEAKRRLKCPQRTEKMIPVHTKTAKERTKSEVKKIQRRYIDSVTLSTLPLEDVPIIEIQKKMEDPEIAGEER</sequence>
<evidence type="ECO:0000313" key="1">
    <source>
        <dbReference type="EMBL" id="KAL3316711.1"/>
    </source>
</evidence>
<accession>A0ABD2QAY2</accession>
<dbReference type="EMBL" id="JBJKFK010000493">
    <property type="protein sequence ID" value="KAL3316711.1"/>
    <property type="molecule type" value="Genomic_DNA"/>
</dbReference>
<reference evidence="1 2" key="1">
    <citation type="submission" date="2024-11" db="EMBL/GenBank/DDBJ databases">
        <title>Adaptive evolution of stress response genes in parasites aligns with host niche diversity.</title>
        <authorList>
            <person name="Hahn C."/>
            <person name="Resl P."/>
        </authorList>
    </citation>
    <scope>NUCLEOTIDE SEQUENCE [LARGE SCALE GENOMIC DNA]</scope>
    <source>
        <strain evidence="1">EGGRZ-B1_66</strain>
        <tissue evidence="1">Body</tissue>
    </source>
</reference>
<dbReference type="AlphaFoldDB" id="A0ABD2QAY2"/>